<organism evidence="1 5">
    <name type="scientific">Shewanella baltica (strain OS195)</name>
    <dbReference type="NCBI Taxonomy" id="399599"/>
    <lineage>
        <taxon>Bacteria</taxon>
        <taxon>Pseudomonadati</taxon>
        <taxon>Pseudomonadota</taxon>
        <taxon>Gammaproteobacteria</taxon>
        <taxon>Alteromonadales</taxon>
        <taxon>Shewanellaceae</taxon>
        <taxon>Shewanella</taxon>
    </lineage>
</organism>
<sequence>MQIIPYAGGITFVDREDKPDYQCNSCNKPFWKDNFDSVFIVCEHCGGELKDVTPEEPFRHR</sequence>
<dbReference type="Proteomes" id="UP000000770">
    <property type="component" value="Chromosome"/>
</dbReference>
<dbReference type="AlphaFoldDB" id="A9L239"/>
<dbReference type="KEGG" id="sbn:Sbal195_2289"/>
<evidence type="ECO:0000313" key="5">
    <source>
        <dbReference type="Proteomes" id="UP000000770"/>
    </source>
</evidence>
<dbReference type="EMBL" id="CP000891">
    <property type="protein sequence ID" value="ABX49461.1"/>
    <property type="molecule type" value="Genomic_DNA"/>
</dbReference>
<reference evidence="1 5" key="1">
    <citation type="submission" date="2007-11" db="EMBL/GenBank/DDBJ databases">
        <title>Complete sequence of chromosome of Shewanella baltica OS195.</title>
        <authorList>
            <consortium name="US DOE Joint Genome Institute"/>
            <person name="Copeland A."/>
            <person name="Lucas S."/>
            <person name="Lapidus A."/>
            <person name="Barry K."/>
            <person name="Glavina del Rio T."/>
            <person name="Dalin E."/>
            <person name="Tice H."/>
            <person name="Pitluck S."/>
            <person name="Chain P."/>
            <person name="Malfatti S."/>
            <person name="Shin M."/>
            <person name="Vergez L."/>
            <person name="Schmutz J."/>
            <person name="Larimer F."/>
            <person name="Land M."/>
            <person name="Hauser L."/>
            <person name="Kyrpides N."/>
            <person name="Kim E."/>
            <person name="Brettar I."/>
            <person name="Rodrigues J."/>
            <person name="Konstantinidis K."/>
            <person name="Klappenbach J."/>
            <person name="Hofle M."/>
            <person name="Tiedje J."/>
            <person name="Richardson P."/>
        </authorList>
    </citation>
    <scope>NUCLEOTIDE SEQUENCE [LARGE SCALE GENOMIC DNA]</scope>
    <source>
        <strain evidence="1 5">OS195</strain>
    </source>
</reference>
<dbReference type="KEGG" id="sbn:Sbal195_2301"/>
<dbReference type="RefSeq" id="WP_012197170.1">
    <property type="nucleotide sequence ID" value="NC_009997.1"/>
</dbReference>
<name>A9L239_SHEB9</name>
<evidence type="ECO:0000313" key="4">
    <source>
        <dbReference type="EMBL" id="ABX49469.1"/>
    </source>
</evidence>
<accession>A9L239</accession>
<dbReference type="EMBL" id="CP000891">
    <property type="protein sequence ID" value="ABX49469.1"/>
    <property type="molecule type" value="Genomic_DNA"/>
</dbReference>
<dbReference type="EMBL" id="CP000891">
    <property type="protein sequence ID" value="ABX49457.1"/>
    <property type="molecule type" value="Genomic_DNA"/>
</dbReference>
<dbReference type="KEGG" id="sbn:Sbal195_2297"/>
<proteinExistence type="predicted"/>
<protein>
    <submittedName>
        <fullName evidence="1">Uncharacterized protein</fullName>
    </submittedName>
</protein>
<evidence type="ECO:0000313" key="1">
    <source>
        <dbReference type="EMBL" id="ABX49457.1"/>
    </source>
</evidence>
<dbReference type="KEGG" id="sbn:Sbal195_2293"/>
<dbReference type="GeneID" id="11774778"/>
<evidence type="ECO:0000313" key="3">
    <source>
        <dbReference type="EMBL" id="ABX49465.1"/>
    </source>
</evidence>
<dbReference type="EMBL" id="CP000891">
    <property type="protein sequence ID" value="ABX49465.1"/>
    <property type="molecule type" value="Genomic_DNA"/>
</dbReference>
<evidence type="ECO:0000313" key="2">
    <source>
        <dbReference type="EMBL" id="ABX49461.1"/>
    </source>
</evidence>
<gene>
    <name evidence="1" type="ordered locus">Sbal195_2289</name>
    <name evidence="2" type="ordered locus">Sbal195_2293</name>
    <name evidence="3" type="ordered locus">Sbal195_2297</name>
    <name evidence="4" type="ordered locus">Sbal195_2301</name>
</gene>
<dbReference type="HOGENOM" id="CLU_194633_0_0_6"/>